<dbReference type="Proteomes" id="UP001197247">
    <property type="component" value="Unassembled WGS sequence"/>
</dbReference>
<gene>
    <name evidence="3" type="ORF">KIH74_06800</name>
</gene>
<feature type="chain" id="PRO_5047212562" description="PpiC domain-containing protein" evidence="2">
    <location>
        <begin position="26"/>
        <end position="306"/>
    </location>
</feature>
<accession>A0ABS5TEV8</accession>
<evidence type="ECO:0008006" key="5">
    <source>
        <dbReference type="Google" id="ProtNLM"/>
    </source>
</evidence>
<comment type="caution">
    <text evidence="3">The sequence shown here is derived from an EMBL/GenBank/DDBJ whole genome shotgun (WGS) entry which is preliminary data.</text>
</comment>
<evidence type="ECO:0000313" key="4">
    <source>
        <dbReference type="Proteomes" id="UP001197247"/>
    </source>
</evidence>
<organism evidence="3 4">
    <name type="scientific">Kineosporia corallincola</name>
    <dbReference type="NCBI Taxonomy" id="2835133"/>
    <lineage>
        <taxon>Bacteria</taxon>
        <taxon>Bacillati</taxon>
        <taxon>Actinomycetota</taxon>
        <taxon>Actinomycetes</taxon>
        <taxon>Kineosporiales</taxon>
        <taxon>Kineosporiaceae</taxon>
        <taxon>Kineosporia</taxon>
    </lineage>
</organism>
<keyword evidence="2" id="KW-0732">Signal</keyword>
<evidence type="ECO:0000313" key="3">
    <source>
        <dbReference type="EMBL" id="MBT0768628.1"/>
    </source>
</evidence>
<name>A0ABS5TEV8_9ACTN</name>
<reference evidence="3 4" key="1">
    <citation type="submission" date="2021-05" db="EMBL/GenBank/DDBJ databases">
        <title>Kineosporia and Streptomyces sp. nov. two new marine actinobacteria isolated from Coral.</title>
        <authorList>
            <person name="Buangrab K."/>
            <person name="Sutthacheep M."/>
            <person name="Yeemin T."/>
            <person name="Harunari E."/>
            <person name="Igarashi Y."/>
            <person name="Kanchanasin P."/>
            <person name="Tanasupawat S."/>
            <person name="Phongsopitanun W."/>
        </authorList>
    </citation>
    <scope>NUCLEOTIDE SEQUENCE [LARGE SCALE GENOMIC DNA]</scope>
    <source>
        <strain evidence="3 4">J2-2</strain>
    </source>
</reference>
<proteinExistence type="predicted"/>
<dbReference type="RefSeq" id="WP_214154921.1">
    <property type="nucleotide sequence ID" value="NZ_JAHBAY010000002.1"/>
</dbReference>
<dbReference type="PROSITE" id="PS51257">
    <property type="entry name" value="PROKAR_LIPOPROTEIN"/>
    <property type="match status" value="1"/>
</dbReference>
<evidence type="ECO:0000256" key="1">
    <source>
        <dbReference type="SAM" id="MobiDB-lite"/>
    </source>
</evidence>
<keyword evidence="4" id="KW-1185">Reference proteome</keyword>
<sequence>MKGRVLAGCLAVVTVACVCAGAAWALGGTDRVATLDGRAITRDELLFQMGRLDRTSAAQGDLPDQALDEIRSTEATLDLAREDGQDVWASFQDFLDEVETVNAARASAHARGEVVYGPVEYTPQEYYSHRLAEITTALEKDLSARPGDPLWVGDAEVRQAFDDDPGAWSANATTYEYTELELPVSADAIGDESLEDVPGGRLSSGTYTGGTSTGVNPRDQELQAVLGTLEPGQTSAPVVGSSTLTYYRLDHRNIDEEKAFAAYAPRIRQSLTGSKLRRLLDRREGASDFTVDSAAVDAIDAEDVQR</sequence>
<feature type="signal peptide" evidence="2">
    <location>
        <begin position="1"/>
        <end position="25"/>
    </location>
</feature>
<feature type="region of interest" description="Disordered" evidence="1">
    <location>
        <begin position="195"/>
        <end position="217"/>
    </location>
</feature>
<dbReference type="EMBL" id="JAHBAY010000002">
    <property type="protein sequence ID" value="MBT0768628.1"/>
    <property type="molecule type" value="Genomic_DNA"/>
</dbReference>
<evidence type="ECO:0000256" key="2">
    <source>
        <dbReference type="SAM" id="SignalP"/>
    </source>
</evidence>
<protein>
    <recommendedName>
        <fullName evidence="5">PpiC domain-containing protein</fullName>
    </recommendedName>
</protein>